<evidence type="ECO:0000259" key="14">
    <source>
        <dbReference type="PROSITE" id="PS51192"/>
    </source>
</evidence>
<dbReference type="Proteomes" id="UP000823990">
    <property type="component" value="Unassembled WGS sequence"/>
</dbReference>
<dbReference type="GO" id="GO:0008564">
    <property type="term" value="F:protein-exporting ATPase activity"/>
    <property type="evidence" value="ECO:0007669"/>
    <property type="project" value="UniProtKB-EC"/>
</dbReference>
<evidence type="ECO:0000256" key="2">
    <source>
        <dbReference type="ARBA" id="ARBA00007650"/>
    </source>
</evidence>
<feature type="domain" description="SecA family profile" evidence="15">
    <location>
        <begin position="1"/>
        <end position="659"/>
    </location>
</feature>
<gene>
    <name evidence="12 16" type="primary">secA</name>
    <name evidence="16" type="ORF">H9892_03515</name>
</gene>
<accession>A0A9D1Q0M5</accession>
<proteinExistence type="inferred from homology"/>
<evidence type="ECO:0000256" key="5">
    <source>
        <dbReference type="ARBA" id="ARBA00022490"/>
    </source>
</evidence>
<evidence type="ECO:0000256" key="11">
    <source>
        <dbReference type="ARBA" id="ARBA00023136"/>
    </source>
</evidence>
<evidence type="ECO:0000313" key="16">
    <source>
        <dbReference type="EMBL" id="HIW02385.1"/>
    </source>
</evidence>
<dbReference type="FunFam" id="3.40.50.300:FF:000334">
    <property type="entry name" value="Protein translocase subunit SecA"/>
    <property type="match status" value="1"/>
</dbReference>
<comment type="caution">
    <text evidence="16">The sequence shown here is derived from an EMBL/GenBank/DDBJ whole genome shotgun (WGS) entry which is preliminary data.</text>
</comment>
<keyword evidence="7 12" id="KW-0067">ATP-binding</keyword>
<comment type="similarity">
    <text evidence="2 12 13">Belongs to the SecA family.</text>
</comment>
<evidence type="ECO:0000256" key="13">
    <source>
        <dbReference type="RuleBase" id="RU003874"/>
    </source>
</evidence>
<comment type="subcellular location">
    <subcellularLocation>
        <location evidence="12">Cell membrane</location>
        <topology evidence="12">Peripheral membrane protein</topology>
        <orientation evidence="12">Cytoplasmic side</orientation>
    </subcellularLocation>
    <subcellularLocation>
        <location evidence="12">Cytoplasm</location>
    </subcellularLocation>
    <subcellularLocation>
        <location evidence="1">Membrane</location>
        <topology evidence="1">Peripheral membrane protein</topology>
    </subcellularLocation>
    <text evidence="12">Distribution is 50-50.</text>
</comment>
<evidence type="ECO:0000313" key="17">
    <source>
        <dbReference type="Proteomes" id="UP000823990"/>
    </source>
</evidence>
<dbReference type="Pfam" id="PF07516">
    <property type="entry name" value="SecA_SW"/>
    <property type="match status" value="1"/>
</dbReference>
<feature type="domain" description="Helicase ATP-binding" evidence="14">
    <location>
        <begin position="87"/>
        <end position="225"/>
    </location>
</feature>
<comment type="subunit">
    <text evidence="12">Monomer and homodimer. Part of the essential Sec protein translocation apparatus which comprises SecA, SecYEG and auxiliary proteins SecDF. Other proteins may also be involved.</text>
</comment>
<keyword evidence="6 12" id="KW-0547">Nucleotide-binding</keyword>
<dbReference type="CDD" id="cd18803">
    <property type="entry name" value="SF2_C_secA"/>
    <property type="match status" value="1"/>
</dbReference>
<keyword evidence="3 12" id="KW-0813">Transport</keyword>
<dbReference type="InterPro" id="IPR036670">
    <property type="entry name" value="SecA_X-link_sf"/>
</dbReference>
<dbReference type="CDD" id="cd17928">
    <property type="entry name" value="DEXDc_SecA"/>
    <property type="match status" value="1"/>
</dbReference>
<keyword evidence="10 12" id="KW-0811">Translocation</keyword>
<sequence>MGLIKWILGGDNRRHIKKLRKSVEKINALEPHYAAMSDDELRGMTDAFKARLAKGETLDDILCDAFAVVREASKRVTGLRHYDVQLMGGIVLHQGRISEMKTGEGKTLTETLPAYLNALSGKGVHIVTVNDYLARRDAEWMGKIPRFLGMTVGVIYPNQDRAEKQKAYACDITYGTNNEFGFDYLRDNMVVYENQKMQRGHNFCIVDEVDSILIDEARTPLIISGKGKDSSSLYQSCQRFVRRLRASTNVDDEGKPLDPNEEPDGDYEIDKKKRAISLTINGIIRAENDFGIDNLADAENSELNHYINNALRANYIMTKDRDYIVKDGEVIIVDEFTGRLMPGRRYSDGLHQAIEAKENVKIQGENMTLATITFQNYFRMYKKLSGMTGTAKTEETEFKGIYGLDVVVIPPNVPSRRIDETDKVFASTDAKLRAIIAEIEECNSRRQPVLVGTTSVEKSEEISKMLRKKKIPHNVLNAKNHEKEADIVAQAGRIGAVTIATNMAGRGTDILLGGNAEYLAKGDMKKSGVPDEIIEIASSHMTVSPEDRFPVQSEEREANGEEVLAAREKYNELYKDYKKRTEEEKKEVEEVGGLRIVGTERHESRRIDNQLRGRAGRQGDIGSSVFFLSVDDEMIRLFGGEKIKSIAQYISGEGDEPIVSRLLSAAIEGAQKRLEGINYSKRLNVLEYDNVMNTQRKIIYEQRDKVLRGESVHDQIVKMMEDQCGKAIKEHTNPKTDWKEWDVEGLNQEIAKELAIVPKGERYFSESVVGSLTVDELRAKLVEQVLARYEQVGEMAVDANFNLAEFERNLFLRVIDGQWTAHIDDMDELRRNVMLYAYGQQDPVAVYKKEGFDMFNSMIGRIQERIVGNLTHISEIKRDEKVGRRTQVGEEVQATTADGKTFTRTRDTIHKGNIPSRNDPCPCGACWPDGRPKKYKECCGKDK</sequence>
<dbReference type="SMART" id="SM00958">
    <property type="entry name" value="SecA_PP_bind"/>
    <property type="match status" value="1"/>
</dbReference>
<dbReference type="NCBIfam" id="TIGR00963">
    <property type="entry name" value="secA"/>
    <property type="match status" value="1"/>
</dbReference>
<keyword evidence="9 12" id="KW-1278">Translocase</keyword>
<feature type="binding site" evidence="12">
    <location>
        <begin position="103"/>
        <end position="107"/>
    </location>
    <ligand>
        <name>ATP</name>
        <dbReference type="ChEBI" id="CHEBI:30616"/>
    </ligand>
</feature>
<dbReference type="Pfam" id="PF01043">
    <property type="entry name" value="SecA_PP_bind"/>
    <property type="match status" value="1"/>
</dbReference>
<dbReference type="InterPro" id="IPR027417">
    <property type="entry name" value="P-loop_NTPase"/>
</dbReference>
<comment type="function">
    <text evidence="12">Part of the Sec protein translocase complex. Interacts with the SecYEG preprotein conducting channel. Has a central role in coupling the hydrolysis of ATP to the transfer of proteins into and across the cell membrane, serving as an ATP-driven molecular motor driving the stepwise translocation of polypeptide chains across the membrane.</text>
</comment>
<evidence type="ECO:0000259" key="15">
    <source>
        <dbReference type="PROSITE" id="PS51196"/>
    </source>
</evidence>
<organism evidence="16 17">
    <name type="scientific">Candidatus Protoclostridium stercorigallinarum</name>
    <dbReference type="NCBI Taxonomy" id="2838741"/>
    <lineage>
        <taxon>Bacteria</taxon>
        <taxon>Bacillati</taxon>
        <taxon>Bacillota</taxon>
        <taxon>Clostridia</taxon>
        <taxon>Candidatus Protoclostridium</taxon>
    </lineage>
</organism>
<dbReference type="PROSITE" id="PS51192">
    <property type="entry name" value="HELICASE_ATP_BIND_1"/>
    <property type="match status" value="1"/>
</dbReference>
<evidence type="ECO:0000256" key="3">
    <source>
        <dbReference type="ARBA" id="ARBA00022448"/>
    </source>
</evidence>
<reference evidence="16" key="1">
    <citation type="journal article" date="2021" name="PeerJ">
        <title>Extensive microbial diversity within the chicken gut microbiome revealed by metagenomics and culture.</title>
        <authorList>
            <person name="Gilroy R."/>
            <person name="Ravi A."/>
            <person name="Getino M."/>
            <person name="Pursley I."/>
            <person name="Horton D.L."/>
            <person name="Alikhan N.F."/>
            <person name="Baker D."/>
            <person name="Gharbi K."/>
            <person name="Hall N."/>
            <person name="Watson M."/>
            <person name="Adriaenssens E.M."/>
            <person name="Foster-Nyarko E."/>
            <person name="Jarju S."/>
            <person name="Secka A."/>
            <person name="Antonio M."/>
            <person name="Oren A."/>
            <person name="Chaudhuri R.R."/>
            <person name="La Ragione R."/>
            <person name="Hildebrand F."/>
            <person name="Pallen M.J."/>
        </authorList>
    </citation>
    <scope>NUCLEOTIDE SEQUENCE</scope>
    <source>
        <strain evidence="16">12435</strain>
    </source>
</reference>
<dbReference type="Gene3D" id="1.10.3060.10">
    <property type="entry name" value="Helical scaffold and wing domains of SecA"/>
    <property type="match status" value="1"/>
</dbReference>
<protein>
    <recommendedName>
        <fullName evidence="12 13">Protein translocase subunit SecA</fullName>
        <ecNumber evidence="12">7.4.2.8</ecNumber>
    </recommendedName>
</protein>
<evidence type="ECO:0000256" key="4">
    <source>
        <dbReference type="ARBA" id="ARBA00022475"/>
    </source>
</evidence>
<comment type="catalytic activity">
    <reaction evidence="12">
        <text>ATP + H2O + cellular proteinSide 1 = ADP + phosphate + cellular proteinSide 2.</text>
        <dbReference type="EC" id="7.4.2.8"/>
    </reaction>
</comment>
<dbReference type="InterPro" id="IPR044722">
    <property type="entry name" value="SecA_SF2_C"/>
</dbReference>
<dbReference type="HAMAP" id="MF_01382">
    <property type="entry name" value="SecA"/>
    <property type="match status" value="1"/>
</dbReference>
<reference evidence="16" key="2">
    <citation type="submission" date="2021-04" db="EMBL/GenBank/DDBJ databases">
        <authorList>
            <person name="Gilroy R."/>
        </authorList>
    </citation>
    <scope>NUCLEOTIDE SEQUENCE</scope>
    <source>
        <strain evidence="16">12435</strain>
    </source>
</reference>
<dbReference type="GO" id="GO:0017038">
    <property type="term" value="P:protein import"/>
    <property type="evidence" value="ECO:0007669"/>
    <property type="project" value="InterPro"/>
</dbReference>
<dbReference type="FunFam" id="3.90.1440.10:FF:000002">
    <property type="entry name" value="Protein translocase subunit SecA"/>
    <property type="match status" value="1"/>
</dbReference>
<dbReference type="Gene3D" id="3.90.1440.10">
    <property type="entry name" value="SecA, preprotein cross-linking domain"/>
    <property type="match status" value="1"/>
</dbReference>
<feature type="binding site" evidence="12">
    <location>
        <position position="509"/>
    </location>
    <ligand>
        <name>ATP</name>
        <dbReference type="ChEBI" id="CHEBI:30616"/>
    </ligand>
</feature>
<dbReference type="InterPro" id="IPR011115">
    <property type="entry name" value="SecA_DEAD"/>
</dbReference>
<dbReference type="GO" id="GO:0065002">
    <property type="term" value="P:intracellular protein transmembrane transport"/>
    <property type="evidence" value="ECO:0007669"/>
    <property type="project" value="UniProtKB-UniRule"/>
</dbReference>
<dbReference type="GO" id="GO:0005524">
    <property type="term" value="F:ATP binding"/>
    <property type="evidence" value="ECO:0007669"/>
    <property type="project" value="UniProtKB-UniRule"/>
</dbReference>
<dbReference type="Gene3D" id="3.40.50.300">
    <property type="entry name" value="P-loop containing nucleotide triphosphate hydrolases"/>
    <property type="match status" value="2"/>
</dbReference>
<evidence type="ECO:0000256" key="1">
    <source>
        <dbReference type="ARBA" id="ARBA00004170"/>
    </source>
</evidence>
<dbReference type="SMART" id="SM00957">
    <property type="entry name" value="SecA_DEAD"/>
    <property type="match status" value="1"/>
</dbReference>
<dbReference type="GO" id="GO:0005829">
    <property type="term" value="C:cytosol"/>
    <property type="evidence" value="ECO:0007669"/>
    <property type="project" value="TreeGrafter"/>
</dbReference>
<evidence type="ECO:0000256" key="12">
    <source>
        <dbReference type="HAMAP-Rule" id="MF_01382"/>
    </source>
</evidence>
<dbReference type="InterPro" id="IPR011116">
    <property type="entry name" value="SecA_Wing/Scaffold"/>
</dbReference>
<dbReference type="GO" id="GO:0006605">
    <property type="term" value="P:protein targeting"/>
    <property type="evidence" value="ECO:0007669"/>
    <property type="project" value="UniProtKB-UniRule"/>
</dbReference>
<evidence type="ECO:0000256" key="8">
    <source>
        <dbReference type="ARBA" id="ARBA00022927"/>
    </source>
</evidence>
<dbReference type="EC" id="7.4.2.8" evidence="12"/>
<dbReference type="InterPro" id="IPR036266">
    <property type="entry name" value="SecA_Wing/Scaffold_sf"/>
</dbReference>
<dbReference type="SUPFAM" id="SSF81886">
    <property type="entry name" value="Helical scaffold and wing domains of SecA"/>
    <property type="match status" value="1"/>
</dbReference>
<dbReference type="PRINTS" id="PR00906">
    <property type="entry name" value="SECA"/>
</dbReference>
<dbReference type="PROSITE" id="PS51196">
    <property type="entry name" value="SECA_MOTOR_DEAD"/>
    <property type="match status" value="1"/>
</dbReference>
<evidence type="ECO:0000256" key="10">
    <source>
        <dbReference type="ARBA" id="ARBA00023010"/>
    </source>
</evidence>
<dbReference type="GO" id="GO:0005886">
    <property type="term" value="C:plasma membrane"/>
    <property type="evidence" value="ECO:0007669"/>
    <property type="project" value="UniProtKB-SubCell"/>
</dbReference>
<dbReference type="InterPro" id="IPR020937">
    <property type="entry name" value="SecA_CS"/>
</dbReference>
<dbReference type="InterPro" id="IPR014018">
    <property type="entry name" value="SecA_motor_DEAD"/>
</dbReference>
<keyword evidence="5 12" id="KW-0963">Cytoplasm</keyword>
<keyword evidence="11 12" id="KW-0472">Membrane</keyword>
<dbReference type="InterPro" id="IPR011130">
    <property type="entry name" value="SecA_preprotein_X-link_dom"/>
</dbReference>
<keyword evidence="4 12" id="KW-1003">Cell membrane</keyword>
<dbReference type="Pfam" id="PF21090">
    <property type="entry name" value="P-loop_SecA"/>
    <property type="match status" value="1"/>
</dbReference>
<evidence type="ECO:0000256" key="6">
    <source>
        <dbReference type="ARBA" id="ARBA00022741"/>
    </source>
</evidence>
<dbReference type="PANTHER" id="PTHR30612:SF0">
    <property type="entry name" value="CHLOROPLAST PROTEIN-TRANSPORTING ATPASE"/>
    <property type="match status" value="1"/>
</dbReference>
<name>A0A9D1Q0M5_9FIRM</name>
<dbReference type="Pfam" id="PF07517">
    <property type="entry name" value="SecA_DEAD"/>
    <property type="match status" value="1"/>
</dbReference>
<evidence type="ECO:0000256" key="9">
    <source>
        <dbReference type="ARBA" id="ARBA00022967"/>
    </source>
</evidence>
<dbReference type="InterPro" id="IPR000185">
    <property type="entry name" value="SecA"/>
</dbReference>
<keyword evidence="8 12" id="KW-0653">Protein transport</keyword>
<dbReference type="PANTHER" id="PTHR30612">
    <property type="entry name" value="SECA INNER MEMBRANE COMPONENT OF SEC PROTEIN SECRETION SYSTEM"/>
    <property type="match status" value="1"/>
</dbReference>
<feature type="binding site" evidence="12">
    <location>
        <position position="85"/>
    </location>
    <ligand>
        <name>ATP</name>
        <dbReference type="ChEBI" id="CHEBI:30616"/>
    </ligand>
</feature>
<evidence type="ECO:0000256" key="7">
    <source>
        <dbReference type="ARBA" id="ARBA00022840"/>
    </source>
</evidence>
<dbReference type="SUPFAM" id="SSF52540">
    <property type="entry name" value="P-loop containing nucleoside triphosphate hydrolases"/>
    <property type="match status" value="2"/>
</dbReference>
<dbReference type="InterPro" id="IPR014001">
    <property type="entry name" value="Helicase_ATP-bd"/>
</dbReference>
<dbReference type="GO" id="GO:0043952">
    <property type="term" value="P:protein transport by the Sec complex"/>
    <property type="evidence" value="ECO:0007669"/>
    <property type="project" value="TreeGrafter"/>
</dbReference>
<dbReference type="NCBIfam" id="NF009538">
    <property type="entry name" value="PRK12904.1"/>
    <property type="match status" value="1"/>
</dbReference>
<dbReference type="SUPFAM" id="SSF81767">
    <property type="entry name" value="Pre-protein crosslinking domain of SecA"/>
    <property type="match status" value="1"/>
</dbReference>
<dbReference type="AlphaFoldDB" id="A0A9D1Q0M5"/>
<dbReference type="PROSITE" id="PS01312">
    <property type="entry name" value="SECA"/>
    <property type="match status" value="1"/>
</dbReference>
<dbReference type="EMBL" id="DXHS01000060">
    <property type="protein sequence ID" value="HIW02385.1"/>
    <property type="molecule type" value="Genomic_DNA"/>
</dbReference>
<dbReference type="GO" id="GO:0031522">
    <property type="term" value="C:cell envelope Sec protein transport complex"/>
    <property type="evidence" value="ECO:0007669"/>
    <property type="project" value="TreeGrafter"/>
</dbReference>